<feature type="domain" description="ABC transmembrane type-1" evidence="10">
    <location>
        <begin position="87"/>
        <end position="266"/>
    </location>
</feature>
<evidence type="ECO:0000256" key="8">
    <source>
        <dbReference type="ARBA" id="ARBA00035652"/>
    </source>
</evidence>
<feature type="transmembrane region" description="Helical" evidence="9">
    <location>
        <begin position="201"/>
        <end position="229"/>
    </location>
</feature>
<dbReference type="Pfam" id="PF00528">
    <property type="entry name" value="BPD_transp_1"/>
    <property type="match status" value="1"/>
</dbReference>
<dbReference type="PANTHER" id="PTHR47737">
    <property type="entry name" value="GLYCINE BETAINE/PROLINE BETAINE TRANSPORT SYSTEM PERMEASE PROTEIN PROW"/>
    <property type="match status" value="1"/>
</dbReference>
<dbReference type="GO" id="GO:0015871">
    <property type="term" value="P:choline transport"/>
    <property type="evidence" value="ECO:0007669"/>
    <property type="project" value="TreeGrafter"/>
</dbReference>
<evidence type="ECO:0000256" key="2">
    <source>
        <dbReference type="ARBA" id="ARBA00022448"/>
    </source>
</evidence>
<evidence type="ECO:0000256" key="1">
    <source>
        <dbReference type="ARBA" id="ARBA00004141"/>
    </source>
</evidence>
<dbReference type="EMBL" id="JAGEOJ010000007">
    <property type="protein sequence ID" value="MBO2449143.1"/>
    <property type="molecule type" value="Genomic_DNA"/>
</dbReference>
<dbReference type="Proteomes" id="UP000669179">
    <property type="component" value="Unassembled WGS sequence"/>
</dbReference>
<accession>A0A939PB25</accession>
<comment type="subcellular location">
    <subcellularLocation>
        <location evidence="9">Cell membrane</location>
        <topology evidence="9">Multi-pass membrane protein</topology>
    </subcellularLocation>
    <subcellularLocation>
        <location evidence="1">Membrane</location>
        <topology evidence="1">Multi-pass membrane protein</topology>
    </subcellularLocation>
</comment>
<dbReference type="SUPFAM" id="SSF53850">
    <property type="entry name" value="Periplasmic binding protein-like II"/>
    <property type="match status" value="1"/>
</dbReference>
<dbReference type="AlphaFoldDB" id="A0A939PB25"/>
<proteinExistence type="inferred from homology"/>
<sequence>MPEIPLAKWVDSAVNWMTKHWDPFFSFIKTIINSVVGHLSDWLAAPPMIVMAILIAVLCWWLRGLAAGVLTFAGLLLIDSLGQWENTMISLALVLVSAVVALAIAIPTGVAAARRPRFAAVIRPVLDFMQTMPAFVYLVPAVTFFAVGVTPGVIATLIFSLPPGVRMTQHGIQQVDTEMVEAAEAFGTPPRRVLTGVQLPLALPTIMTGVNQVIMLSLSMVVIAGMVGAPGLGQEVYAAISNAQTGEGVVSGLAVVIMAIILDRMTGALGQRFAPAARRRAEQNAAGEGASAVLSWRPQRALAFPAVGVLAILAIVTGAINVNDGGSGGKGKPITIGYINWDEDVAATFLWKRALEDKGYKVNLQQVDPGPLFAGLGGGNVDLFLDAWLPVTHAQYYNKYKSDLERLGYWYDKTSMQLAVLKDDPANSVEDLMKDPDRYKKQITGIEPGAGETKIINDKVMPDYGLKDGGWKHVTSSTATMLASINRATQTKQPVVVALWKPHWAYTKYPIKPLADPKGAFGANEKLDMLGRKGFKKDFPEVTKWLSKFSMTDQQLFPLEDLVMNKYKGNEEKGVDEWVKANPDYLKKITG</sequence>
<evidence type="ECO:0000313" key="11">
    <source>
        <dbReference type="EMBL" id="MBO2449143.1"/>
    </source>
</evidence>
<keyword evidence="6 9" id="KW-0472">Membrane</keyword>
<comment type="similarity">
    <text evidence="8">In the N-terminal section; belongs to the binding-protein-dependent transport system permease family.</text>
</comment>
<dbReference type="GO" id="GO:0031460">
    <property type="term" value="P:glycine betaine transport"/>
    <property type="evidence" value="ECO:0007669"/>
    <property type="project" value="TreeGrafter"/>
</dbReference>
<dbReference type="Gene3D" id="3.40.190.100">
    <property type="entry name" value="Glycine betaine-binding periplasmic protein, domain 2"/>
    <property type="match status" value="1"/>
</dbReference>
<dbReference type="Pfam" id="PF04069">
    <property type="entry name" value="OpuAC"/>
    <property type="match status" value="1"/>
</dbReference>
<protein>
    <submittedName>
        <fullName evidence="11">ABC transporter permease/substrate binding protein</fullName>
    </submittedName>
</protein>
<evidence type="ECO:0000256" key="9">
    <source>
        <dbReference type="RuleBase" id="RU363032"/>
    </source>
</evidence>
<gene>
    <name evidence="11" type="ORF">J4573_18710</name>
</gene>
<keyword evidence="2 9" id="KW-0813">Transport</keyword>
<evidence type="ECO:0000256" key="4">
    <source>
        <dbReference type="ARBA" id="ARBA00022692"/>
    </source>
</evidence>
<dbReference type="Gene3D" id="1.10.3720.10">
    <property type="entry name" value="MetI-like"/>
    <property type="match status" value="1"/>
</dbReference>
<keyword evidence="5 9" id="KW-1133">Transmembrane helix</keyword>
<feature type="transmembrane region" description="Helical" evidence="9">
    <location>
        <begin position="90"/>
        <end position="114"/>
    </location>
</feature>
<reference evidence="11" key="1">
    <citation type="submission" date="2021-03" db="EMBL/GenBank/DDBJ databases">
        <authorList>
            <person name="Kanchanasin P."/>
            <person name="Saeng-In P."/>
            <person name="Phongsopitanun W."/>
            <person name="Yuki M."/>
            <person name="Kudo T."/>
            <person name="Ohkuma M."/>
            <person name="Tanasupawat S."/>
        </authorList>
    </citation>
    <scope>NUCLEOTIDE SEQUENCE</scope>
    <source>
        <strain evidence="11">GKU 128</strain>
    </source>
</reference>
<organism evidence="11 12">
    <name type="scientific">Actinomadura barringtoniae</name>
    <dbReference type="NCBI Taxonomy" id="1427535"/>
    <lineage>
        <taxon>Bacteria</taxon>
        <taxon>Bacillati</taxon>
        <taxon>Actinomycetota</taxon>
        <taxon>Actinomycetes</taxon>
        <taxon>Streptosporangiales</taxon>
        <taxon>Thermomonosporaceae</taxon>
        <taxon>Actinomadura</taxon>
    </lineage>
</organism>
<dbReference type="RefSeq" id="WP_208256987.1">
    <property type="nucleotide sequence ID" value="NZ_JAGEOJ010000007.1"/>
</dbReference>
<dbReference type="GO" id="GO:0005275">
    <property type="term" value="F:amine transmembrane transporter activity"/>
    <property type="evidence" value="ECO:0007669"/>
    <property type="project" value="TreeGrafter"/>
</dbReference>
<dbReference type="CDD" id="cd06261">
    <property type="entry name" value="TM_PBP2"/>
    <property type="match status" value="1"/>
</dbReference>
<dbReference type="PANTHER" id="PTHR47737:SF1">
    <property type="entry name" value="GLYCINE BETAINE_PROLINE BETAINE TRANSPORT SYSTEM PERMEASE PROTEIN PROW"/>
    <property type="match status" value="1"/>
</dbReference>
<keyword evidence="12" id="KW-1185">Reference proteome</keyword>
<dbReference type="GO" id="GO:0015226">
    <property type="term" value="F:carnitine transmembrane transporter activity"/>
    <property type="evidence" value="ECO:0007669"/>
    <property type="project" value="TreeGrafter"/>
</dbReference>
<feature type="transmembrane region" description="Helical" evidence="9">
    <location>
        <begin position="249"/>
        <end position="270"/>
    </location>
</feature>
<dbReference type="InterPro" id="IPR007210">
    <property type="entry name" value="ABC_Gly_betaine_transp_sub-bd"/>
</dbReference>
<evidence type="ECO:0000259" key="10">
    <source>
        <dbReference type="PROSITE" id="PS50928"/>
    </source>
</evidence>
<keyword evidence="3" id="KW-1003">Cell membrane</keyword>
<comment type="similarity">
    <text evidence="9">Belongs to the binding-protein-dependent transport system permease family.</text>
</comment>
<comment type="similarity">
    <text evidence="7">In the C-terminal section; belongs to the OsmX family.</text>
</comment>
<dbReference type="GO" id="GO:0043190">
    <property type="term" value="C:ATP-binding cassette (ABC) transporter complex"/>
    <property type="evidence" value="ECO:0007669"/>
    <property type="project" value="InterPro"/>
</dbReference>
<keyword evidence="4 9" id="KW-0812">Transmembrane</keyword>
<dbReference type="PROSITE" id="PS50928">
    <property type="entry name" value="ABC_TM1"/>
    <property type="match status" value="1"/>
</dbReference>
<dbReference type="Gene3D" id="3.10.105.10">
    <property type="entry name" value="Dipeptide-binding Protein, Domain 3"/>
    <property type="match status" value="2"/>
</dbReference>
<dbReference type="FunFam" id="1.10.3720.10:FF:000001">
    <property type="entry name" value="Glycine betaine ABC transporter, permease"/>
    <property type="match status" value="1"/>
</dbReference>
<dbReference type="SUPFAM" id="SSF161098">
    <property type="entry name" value="MetI-like"/>
    <property type="match status" value="1"/>
</dbReference>
<feature type="transmembrane region" description="Helical" evidence="9">
    <location>
        <begin position="301"/>
        <end position="320"/>
    </location>
</feature>
<feature type="transmembrane region" description="Helical" evidence="9">
    <location>
        <begin position="49"/>
        <end position="78"/>
    </location>
</feature>
<feature type="transmembrane region" description="Helical" evidence="9">
    <location>
        <begin position="134"/>
        <end position="159"/>
    </location>
</feature>
<dbReference type="CDD" id="cd13639">
    <property type="entry name" value="PBP2_OpuAC_like"/>
    <property type="match status" value="1"/>
</dbReference>
<dbReference type="InterPro" id="IPR000515">
    <property type="entry name" value="MetI-like"/>
</dbReference>
<evidence type="ECO:0000313" key="12">
    <source>
        <dbReference type="Proteomes" id="UP000669179"/>
    </source>
</evidence>
<dbReference type="InterPro" id="IPR035906">
    <property type="entry name" value="MetI-like_sf"/>
</dbReference>
<evidence type="ECO:0000256" key="3">
    <source>
        <dbReference type="ARBA" id="ARBA00022475"/>
    </source>
</evidence>
<comment type="caution">
    <text evidence="11">The sequence shown here is derived from an EMBL/GenBank/DDBJ whole genome shotgun (WGS) entry which is preliminary data.</text>
</comment>
<evidence type="ECO:0000256" key="7">
    <source>
        <dbReference type="ARBA" id="ARBA00035642"/>
    </source>
</evidence>
<evidence type="ECO:0000256" key="5">
    <source>
        <dbReference type="ARBA" id="ARBA00022989"/>
    </source>
</evidence>
<evidence type="ECO:0000256" key="6">
    <source>
        <dbReference type="ARBA" id="ARBA00023136"/>
    </source>
</evidence>
<name>A0A939PB25_9ACTN</name>